<reference evidence="1 2" key="1">
    <citation type="submission" date="2015-09" db="EMBL/GenBank/DDBJ databases">
        <authorList>
            <consortium name="Pathogen Informatics"/>
        </authorList>
    </citation>
    <scope>NUCLEOTIDE SEQUENCE [LARGE SCALE GENOMIC DNA]</scope>
    <source>
        <strain evidence="1 2">2789STDY5608835</strain>
    </source>
</reference>
<organism evidence="1 2">
    <name type="scientific">Roseburia inulinivorans</name>
    <dbReference type="NCBI Taxonomy" id="360807"/>
    <lineage>
        <taxon>Bacteria</taxon>
        <taxon>Bacillati</taxon>
        <taxon>Bacillota</taxon>
        <taxon>Clostridia</taxon>
        <taxon>Lachnospirales</taxon>
        <taxon>Lachnospiraceae</taxon>
        <taxon>Roseburia</taxon>
    </lineage>
</organism>
<dbReference type="Pfam" id="PF03683">
    <property type="entry name" value="UPF0175"/>
    <property type="match status" value="1"/>
</dbReference>
<proteinExistence type="predicted"/>
<gene>
    <name evidence="1" type="ORF">ERS852392_02628</name>
</gene>
<dbReference type="RefSeq" id="WP_055302546.1">
    <property type="nucleotide sequence ID" value="NZ_CYYR01000020.1"/>
</dbReference>
<protein>
    <submittedName>
        <fullName evidence="1">Uncharacterized protein family (UPF0175)</fullName>
    </submittedName>
</protein>
<evidence type="ECO:0000313" key="2">
    <source>
        <dbReference type="Proteomes" id="UP000095395"/>
    </source>
</evidence>
<evidence type="ECO:0000313" key="1">
    <source>
        <dbReference type="EMBL" id="CUO26199.1"/>
    </source>
</evidence>
<sequence length="95" mass="10896">MLYTTIEIHIPEAMKPYVTEKNAEDELQRNALLLYPYVLQKKISNGRAAEILEISKLDLIDLYGKMGFCYFDQTMDELDKDLETFKSLGLSGVTV</sequence>
<name>A0A174DPJ3_9FIRM</name>
<accession>A0A174DPJ3</accession>
<dbReference type="Proteomes" id="UP000095395">
    <property type="component" value="Unassembled WGS sequence"/>
</dbReference>
<dbReference type="EMBL" id="CYYR01000020">
    <property type="protein sequence ID" value="CUO26199.1"/>
    <property type="molecule type" value="Genomic_DNA"/>
</dbReference>
<dbReference type="AlphaFoldDB" id="A0A174DPJ3"/>
<dbReference type="InterPro" id="IPR005368">
    <property type="entry name" value="UPF0175"/>
</dbReference>